<evidence type="ECO:0000313" key="2">
    <source>
        <dbReference type="Proteomes" id="UP000015105"/>
    </source>
</evidence>
<reference evidence="1" key="3">
    <citation type="journal article" date="2017" name="Nature">
        <title>Genome sequence of the progenitor of the wheat D genome Aegilops tauschii.</title>
        <authorList>
            <person name="Luo M.C."/>
            <person name="Gu Y.Q."/>
            <person name="Puiu D."/>
            <person name="Wang H."/>
            <person name="Twardziok S.O."/>
            <person name="Deal K.R."/>
            <person name="Huo N."/>
            <person name="Zhu T."/>
            <person name="Wang L."/>
            <person name="Wang Y."/>
            <person name="McGuire P.E."/>
            <person name="Liu S."/>
            <person name="Long H."/>
            <person name="Ramasamy R.K."/>
            <person name="Rodriguez J.C."/>
            <person name="Van S.L."/>
            <person name="Yuan L."/>
            <person name="Wang Z."/>
            <person name="Xia Z."/>
            <person name="Xiao L."/>
            <person name="Anderson O.D."/>
            <person name="Ouyang S."/>
            <person name="Liang Y."/>
            <person name="Zimin A.V."/>
            <person name="Pertea G."/>
            <person name="Qi P."/>
            <person name="Bennetzen J.L."/>
            <person name="Dai X."/>
            <person name="Dawson M.W."/>
            <person name="Muller H.G."/>
            <person name="Kugler K."/>
            <person name="Rivarola-Duarte L."/>
            <person name="Spannagl M."/>
            <person name="Mayer K.F.X."/>
            <person name="Lu F.H."/>
            <person name="Bevan M.W."/>
            <person name="Leroy P."/>
            <person name="Li P."/>
            <person name="You F.M."/>
            <person name="Sun Q."/>
            <person name="Liu Z."/>
            <person name="Lyons E."/>
            <person name="Wicker T."/>
            <person name="Salzberg S.L."/>
            <person name="Devos K.M."/>
            <person name="Dvorak J."/>
        </authorList>
    </citation>
    <scope>NUCLEOTIDE SEQUENCE [LARGE SCALE GENOMIC DNA]</scope>
    <source>
        <strain evidence="1">cv. AL8/78</strain>
    </source>
</reference>
<sequence>LLLSFDRLKGLLGGRRFEKKGGESNLGFSRRRRLVTSGLAGAIRRGEFVFTRDLEHCPAFSKLKTLVLNEYWCEAPDLDPLACILKNSPVLEKLTLQLFSEGPNHEVEMEGSYCCMERPSAISEHLNIVEVKCNVVDKRILKILRFLCAFNIRKLTNGTLHILRIVKLASICQKETN</sequence>
<reference evidence="1" key="4">
    <citation type="submission" date="2019-03" db="UniProtKB">
        <authorList>
            <consortium name="EnsemblPlants"/>
        </authorList>
    </citation>
    <scope>IDENTIFICATION</scope>
</reference>
<organism evidence="1 2">
    <name type="scientific">Aegilops tauschii subsp. strangulata</name>
    <name type="common">Goatgrass</name>
    <dbReference type="NCBI Taxonomy" id="200361"/>
    <lineage>
        <taxon>Eukaryota</taxon>
        <taxon>Viridiplantae</taxon>
        <taxon>Streptophyta</taxon>
        <taxon>Embryophyta</taxon>
        <taxon>Tracheophyta</taxon>
        <taxon>Spermatophyta</taxon>
        <taxon>Magnoliopsida</taxon>
        <taxon>Liliopsida</taxon>
        <taxon>Poales</taxon>
        <taxon>Poaceae</taxon>
        <taxon>BOP clade</taxon>
        <taxon>Pooideae</taxon>
        <taxon>Triticodae</taxon>
        <taxon>Triticeae</taxon>
        <taxon>Triticinae</taxon>
        <taxon>Aegilops</taxon>
    </lineage>
</organism>
<reference evidence="2" key="1">
    <citation type="journal article" date="2014" name="Science">
        <title>Ancient hybridizations among the ancestral genomes of bread wheat.</title>
        <authorList>
            <consortium name="International Wheat Genome Sequencing Consortium,"/>
            <person name="Marcussen T."/>
            <person name="Sandve S.R."/>
            <person name="Heier L."/>
            <person name="Spannagl M."/>
            <person name="Pfeifer M."/>
            <person name="Jakobsen K.S."/>
            <person name="Wulff B.B."/>
            <person name="Steuernagel B."/>
            <person name="Mayer K.F."/>
            <person name="Olsen O.A."/>
        </authorList>
    </citation>
    <scope>NUCLEOTIDE SEQUENCE [LARGE SCALE GENOMIC DNA]</scope>
    <source>
        <strain evidence="2">cv. AL8/78</strain>
    </source>
</reference>
<dbReference type="Proteomes" id="UP000015105">
    <property type="component" value="Chromosome 6D"/>
</dbReference>
<dbReference type="PANTHER" id="PTHR34223">
    <property type="entry name" value="OS11G0201299 PROTEIN"/>
    <property type="match status" value="1"/>
</dbReference>
<reference evidence="1" key="5">
    <citation type="journal article" date="2021" name="G3 (Bethesda)">
        <title>Aegilops tauschii genome assembly Aet v5.0 features greater sequence contiguity and improved annotation.</title>
        <authorList>
            <person name="Wang L."/>
            <person name="Zhu T."/>
            <person name="Rodriguez J.C."/>
            <person name="Deal K.R."/>
            <person name="Dubcovsky J."/>
            <person name="McGuire P.E."/>
            <person name="Lux T."/>
            <person name="Spannagl M."/>
            <person name="Mayer K.F.X."/>
            <person name="Baldrich P."/>
            <person name="Meyers B.C."/>
            <person name="Huo N."/>
            <person name="Gu Y.Q."/>
            <person name="Zhou H."/>
            <person name="Devos K.M."/>
            <person name="Bennetzen J.L."/>
            <person name="Unver T."/>
            <person name="Budak H."/>
            <person name="Gulick P.J."/>
            <person name="Galiba G."/>
            <person name="Kalapos B."/>
            <person name="Nelson D.R."/>
            <person name="Li P."/>
            <person name="You F.M."/>
            <person name="Luo M.C."/>
            <person name="Dvorak J."/>
        </authorList>
    </citation>
    <scope>NUCLEOTIDE SEQUENCE [LARGE SCALE GENOMIC DNA]</scope>
    <source>
        <strain evidence="1">cv. AL8/78</strain>
    </source>
</reference>
<dbReference type="PANTHER" id="PTHR34223:SF73">
    <property type="entry name" value="F-BOX DOMAIN-CONTAINING PROTEIN"/>
    <property type="match status" value="1"/>
</dbReference>
<keyword evidence="2" id="KW-1185">Reference proteome</keyword>
<dbReference type="InterPro" id="IPR053197">
    <property type="entry name" value="F-box_SCFL_complex_component"/>
</dbReference>
<accession>A0A453N1K0</accession>
<evidence type="ECO:0000313" key="1">
    <source>
        <dbReference type="EnsemblPlants" id="AET6Gv20174300.5"/>
    </source>
</evidence>
<dbReference type="EnsemblPlants" id="AET6Gv20174300.5">
    <property type="protein sequence ID" value="AET6Gv20174300.5"/>
    <property type="gene ID" value="AET6Gv20174300"/>
</dbReference>
<name>A0A453N1K0_AEGTS</name>
<dbReference type="Gramene" id="AET6Gv20174300.5">
    <property type="protein sequence ID" value="AET6Gv20174300.5"/>
    <property type="gene ID" value="AET6Gv20174300"/>
</dbReference>
<evidence type="ECO:0008006" key="3">
    <source>
        <dbReference type="Google" id="ProtNLM"/>
    </source>
</evidence>
<protein>
    <recommendedName>
        <fullName evidence="3">FBD domain-containing protein</fullName>
    </recommendedName>
</protein>
<reference evidence="2" key="2">
    <citation type="journal article" date="2017" name="Nat. Plants">
        <title>The Aegilops tauschii genome reveals multiple impacts of transposons.</title>
        <authorList>
            <person name="Zhao G."/>
            <person name="Zou C."/>
            <person name="Li K."/>
            <person name="Wang K."/>
            <person name="Li T."/>
            <person name="Gao L."/>
            <person name="Zhang X."/>
            <person name="Wang H."/>
            <person name="Yang Z."/>
            <person name="Liu X."/>
            <person name="Jiang W."/>
            <person name="Mao L."/>
            <person name="Kong X."/>
            <person name="Jiao Y."/>
            <person name="Jia J."/>
        </authorList>
    </citation>
    <scope>NUCLEOTIDE SEQUENCE [LARGE SCALE GENOMIC DNA]</scope>
    <source>
        <strain evidence="2">cv. AL8/78</strain>
    </source>
</reference>
<dbReference type="AlphaFoldDB" id="A0A453N1K0"/>
<proteinExistence type="predicted"/>